<gene>
    <name evidence="2" type="ORF">METZ01_LOCUS460822</name>
</gene>
<feature type="non-terminal residue" evidence="2">
    <location>
        <position position="97"/>
    </location>
</feature>
<evidence type="ECO:0000313" key="2">
    <source>
        <dbReference type="EMBL" id="SVE07968.1"/>
    </source>
</evidence>
<dbReference type="Pfam" id="PF02789">
    <property type="entry name" value="Peptidase_M17_N"/>
    <property type="match status" value="1"/>
</dbReference>
<reference evidence="2" key="1">
    <citation type="submission" date="2018-05" db="EMBL/GenBank/DDBJ databases">
        <authorList>
            <person name="Lanie J.A."/>
            <person name="Ng W.-L."/>
            <person name="Kazmierczak K.M."/>
            <person name="Andrzejewski T.M."/>
            <person name="Davidsen T.M."/>
            <person name="Wayne K.J."/>
            <person name="Tettelin H."/>
            <person name="Glass J.I."/>
            <person name="Rusch D."/>
            <person name="Podicherti R."/>
            <person name="Tsui H.-C.T."/>
            <person name="Winkler M.E."/>
        </authorList>
    </citation>
    <scope>NUCLEOTIDE SEQUENCE</scope>
</reference>
<name>A0A383ALH9_9ZZZZ</name>
<organism evidence="2">
    <name type="scientific">marine metagenome</name>
    <dbReference type="NCBI Taxonomy" id="408172"/>
    <lineage>
        <taxon>unclassified sequences</taxon>
        <taxon>metagenomes</taxon>
        <taxon>ecological metagenomes</taxon>
    </lineage>
</organism>
<protein>
    <recommendedName>
        <fullName evidence="1">Peptidase M17 leucyl aminopeptidase N-terminal domain-containing protein</fullName>
    </recommendedName>
</protein>
<feature type="domain" description="Peptidase M17 leucyl aminopeptidase N-terminal" evidence="1">
    <location>
        <begin position="19"/>
        <end position="96"/>
    </location>
</feature>
<dbReference type="InterPro" id="IPR008283">
    <property type="entry name" value="Peptidase_M17_N"/>
</dbReference>
<dbReference type="InterPro" id="IPR043472">
    <property type="entry name" value="Macro_dom-like"/>
</dbReference>
<dbReference type="AlphaFoldDB" id="A0A383ALH9"/>
<dbReference type="GO" id="GO:0070006">
    <property type="term" value="F:metalloaminopeptidase activity"/>
    <property type="evidence" value="ECO:0007669"/>
    <property type="project" value="InterPro"/>
</dbReference>
<dbReference type="GO" id="GO:0006508">
    <property type="term" value="P:proteolysis"/>
    <property type="evidence" value="ECO:0007669"/>
    <property type="project" value="InterPro"/>
</dbReference>
<proteinExistence type="predicted"/>
<dbReference type="EMBL" id="UINC01192697">
    <property type="protein sequence ID" value="SVE07968.1"/>
    <property type="molecule type" value="Genomic_DNA"/>
</dbReference>
<accession>A0A383ALH9</accession>
<evidence type="ECO:0000259" key="1">
    <source>
        <dbReference type="Pfam" id="PF02789"/>
    </source>
</evidence>
<dbReference type="SUPFAM" id="SSF52949">
    <property type="entry name" value="Macro domain-like"/>
    <property type="match status" value="1"/>
</dbReference>
<dbReference type="Gene3D" id="3.40.220.10">
    <property type="entry name" value="Leucine Aminopeptidase, subunit E, domain 1"/>
    <property type="match status" value="1"/>
</dbReference>
<sequence length="97" mass="10430">MKYGTRMGNAAKARTQCTIVGVYDNGQLTPSATRIDKESGGYLRKILKRGDIKGKANQVQIVHDVPNVKATRIILIGLGNPETMDAARFASVARAAT</sequence>